<accession>A0AAV7RG62</accession>
<dbReference type="EMBL" id="JANPWB010000009">
    <property type="protein sequence ID" value="KAJ1150505.1"/>
    <property type="molecule type" value="Genomic_DNA"/>
</dbReference>
<dbReference type="AlphaFoldDB" id="A0AAV7RG62"/>
<comment type="caution">
    <text evidence="1">The sequence shown here is derived from an EMBL/GenBank/DDBJ whole genome shotgun (WGS) entry which is preliminary data.</text>
</comment>
<keyword evidence="2" id="KW-1185">Reference proteome</keyword>
<dbReference type="Proteomes" id="UP001066276">
    <property type="component" value="Chromosome 5"/>
</dbReference>
<evidence type="ECO:0000313" key="1">
    <source>
        <dbReference type="EMBL" id="KAJ1150505.1"/>
    </source>
</evidence>
<evidence type="ECO:0000313" key="2">
    <source>
        <dbReference type="Proteomes" id="UP001066276"/>
    </source>
</evidence>
<protein>
    <submittedName>
        <fullName evidence="1">Uncharacterized protein</fullName>
    </submittedName>
</protein>
<sequence>MGRAIFPLMSEYDLEHGAPFGFSFSFLEVKIKKGPNATSLPNKRMIALPARFPRWRWTRLFEFSCLADTGVFWFGTRLVTNGELVSREACRRMVLNLLRDYTDKDNKEREKEEEL</sequence>
<name>A0AAV7RG62_PLEWA</name>
<organism evidence="1 2">
    <name type="scientific">Pleurodeles waltl</name>
    <name type="common">Iberian ribbed newt</name>
    <dbReference type="NCBI Taxonomy" id="8319"/>
    <lineage>
        <taxon>Eukaryota</taxon>
        <taxon>Metazoa</taxon>
        <taxon>Chordata</taxon>
        <taxon>Craniata</taxon>
        <taxon>Vertebrata</taxon>
        <taxon>Euteleostomi</taxon>
        <taxon>Amphibia</taxon>
        <taxon>Batrachia</taxon>
        <taxon>Caudata</taxon>
        <taxon>Salamandroidea</taxon>
        <taxon>Salamandridae</taxon>
        <taxon>Pleurodelinae</taxon>
        <taxon>Pleurodeles</taxon>
    </lineage>
</organism>
<gene>
    <name evidence="1" type="ORF">NDU88_003296</name>
</gene>
<proteinExistence type="predicted"/>
<reference evidence="1" key="1">
    <citation type="journal article" date="2022" name="bioRxiv">
        <title>Sequencing and chromosome-scale assembly of the giantPleurodeles waltlgenome.</title>
        <authorList>
            <person name="Brown T."/>
            <person name="Elewa A."/>
            <person name="Iarovenko S."/>
            <person name="Subramanian E."/>
            <person name="Araus A.J."/>
            <person name="Petzold A."/>
            <person name="Susuki M."/>
            <person name="Suzuki K.-i.T."/>
            <person name="Hayashi T."/>
            <person name="Toyoda A."/>
            <person name="Oliveira C."/>
            <person name="Osipova E."/>
            <person name="Leigh N.D."/>
            <person name="Simon A."/>
            <person name="Yun M.H."/>
        </authorList>
    </citation>
    <scope>NUCLEOTIDE SEQUENCE</scope>
    <source>
        <strain evidence="1">20211129_DDA</strain>
        <tissue evidence="1">Liver</tissue>
    </source>
</reference>